<organism evidence="4 5">
    <name type="scientific">Thalassiosira oceanica</name>
    <name type="common">Marine diatom</name>
    <dbReference type="NCBI Taxonomy" id="159749"/>
    <lineage>
        <taxon>Eukaryota</taxon>
        <taxon>Sar</taxon>
        <taxon>Stramenopiles</taxon>
        <taxon>Ochrophyta</taxon>
        <taxon>Bacillariophyta</taxon>
        <taxon>Coscinodiscophyceae</taxon>
        <taxon>Thalassiosirophycidae</taxon>
        <taxon>Thalassiosirales</taxon>
        <taxon>Thalassiosiraceae</taxon>
        <taxon>Thalassiosira</taxon>
    </lineage>
</organism>
<feature type="region of interest" description="Disordered" evidence="3">
    <location>
        <begin position="1"/>
        <end position="33"/>
    </location>
</feature>
<evidence type="ECO:0000256" key="2">
    <source>
        <dbReference type="SAM" id="Coils"/>
    </source>
</evidence>
<gene>
    <name evidence="4" type="ORF">THAOC_24444</name>
</gene>
<keyword evidence="5" id="KW-1185">Reference proteome</keyword>
<name>K0RPT8_THAOC</name>
<dbReference type="EMBL" id="AGNL01033226">
    <property type="protein sequence ID" value="EJK55783.1"/>
    <property type="molecule type" value="Genomic_DNA"/>
</dbReference>
<feature type="coiled-coil region" evidence="2">
    <location>
        <begin position="61"/>
        <end position="242"/>
    </location>
</feature>
<dbReference type="AlphaFoldDB" id="K0RPT8"/>
<dbReference type="OMA" id="KETANTH"/>
<feature type="coiled-coil region" evidence="2">
    <location>
        <begin position="359"/>
        <end position="527"/>
    </location>
</feature>
<dbReference type="PANTHER" id="PTHR32083">
    <property type="entry name" value="CILIA AND FLAGELLA-ASSOCIATED PROTEIN 58-RELATED"/>
    <property type="match status" value="1"/>
</dbReference>
<accession>K0RPT8</accession>
<dbReference type="GO" id="GO:0005856">
    <property type="term" value="C:cytoskeleton"/>
    <property type="evidence" value="ECO:0007669"/>
    <property type="project" value="TreeGrafter"/>
</dbReference>
<evidence type="ECO:0000313" key="4">
    <source>
        <dbReference type="EMBL" id="EJK55783.1"/>
    </source>
</evidence>
<evidence type="ECO:0000256" key="1">
    <source>
        <dbReference type="ARBA" id="ARBA00023054"/>
    </source>
</evidence>
<dbReference type="OrthoDB" id="264785at2759"/>
<dbReference type="SUPFAM" id="SSF90257">
    <property type="entry name" value="Myosin rod fragments"/>
    <property type="match status" value="1"/>
</dbReference>
<reference evidence="4 5" key="1">
    <citation type="journal article" date="2012" name="Genome Biol.">
        <title>Genome and low-iron response of an oceanic diatom adapted to chronic iron limitation.</title>
        <authorList>
            <person name="Lommer M."/>
            <person name="Specht M."/>
            <person name="Roy A.S."/>
            <person name="Kraemer L."/>
            <person name="Andreson R."/>
            <person name="Gutowska M.A."/>
            <person name="Wolf J."/>
            <person name="Bergner S.V."/>
            <person name="Schilhabel M.B."/>
            <person name="Klostermeier U.C."/>
            <person name="Beiko R.G."/>
            <person name="Rosenstiel P."/>
            <person name="Hippler M."/>
            <person name="Laroche J."/>
        </authorList>
    </citation>
    <scope>NUCLEOTIDE SEQUENCE [LARGE SCALE GENOMIC DNA]</scope>
    <source>
        <strain evidence="4 5">CCMP1005</strain>
    </source>
</reference>
<sequence length="854" mass="96574">MIMADAAAPDPLGATSTADGGAPPEGDDGGSFYEEIGYNKILDVCDETSADEQLLERIRSLKEARGDCESLEASVRALEAELARARQQTRASIEEDSANQREVDDRMNAIRETEEETKRLRDAIAGEKQLLVSLAREIDGLKASIDKGSGWSKEQTKEREALVDALAECQRENDDANERLARLKETANTHENDARRSEDKRDECARRIEELNREKDTIDANMHSLQQEIKQEEGRLSTLKSALEHSTLELGDLQSRCDDEKHSIEEVMDGIEELREAQSSASKEMAMLRHEQTMVQEELDKLTAENQAATRENEEQMKMVRMLAAESDWCVRSMGNCLFRVLMNQLYHLHIPVSIKKELAHLQKMRDSVDEQARAATREREQHDKEIDSLTAQIARLEGTDIPSVAKEVDAVARKIKRKEQELDIVQRKIGVSKRQGEAIKLLKKTNESTTKSQDAELAGLQRTIQDLKKEAKGILEVDAKGRERLAAIQEQLKDKQRQCDALKDSNAKLETEAEMSTKQVLDLESAIVVARRDHNVASKALLAERQKVAEVKALGDNLSRQSRAAREEIARLERLLIKERASATAVDKEIISLGEDVVRLEERSAQVREEQLANASVIKGLEQDIDKTDDLRESILRSGRNDTNLTIQLVAANREFAQLNERLQVDRHSLEVVQGQLTSLDEEIESGNLQTAELTNAKEARLAEKNDQTKKRELLFSLQRDLSYYLDKNKALASELDRPVSMHRWRYLQITDPEKWDLLNKANGLQCQVVSVNDAISDKTRELGQMWRKMMDLEQEAGDRQGAEEVVSKLSTLREKLRGINKDILAKKADLQLTVEETEMAQSAIEDLEKQRA</sequence>
<dbReference type="Gene3D" id="1.10.287.1490">
    <property type="match status" value="1"/>
</dbReference>
<evidence type="ECO:0000313" key="5">
    <source>
        <dbReference type="Proteomes" id="UP000266841"/>
    </source>
</evidence>
<protein>
    <submittedName>
        <fullName evidence="4">Uncharacterized protein</fullName>
    </submittedName>
</protein>
<feature type="coiled-coil region" evidence="2">
    <location>
        <begin position="556"/>
        <end position="583"/>
    </location>
</feature>
<dbReference type="Proteomes" id="UP000266841">
    <property type="component" value="Unassembled WGS sequence"/>
</dbReference>
<feature type="coiled-coil region" evidence="2">
    <location>
        <begin position="271"/>
        <end position="319"/>
    </location>
</feature>
<evidence type="ECO:0000256" key="3">
    <source>
        <dbReference type="SAM" id="MobiDB-lite"/>
    </source>
</evidence>
<dbReference type="PANTHER" id="PTHR32083:SF0">
    <property type="entry name" value="CILIA AND FLAGELLA-ASSOCIATED PROTEIN 58"/>
    <property type="match status" value="1"/>
</dbReference>
<proteinExistence type="predicted"/>
<keyword evidence="1 2" id="KW-0175">Coiled coil</keyword>
<comment type="caution">
    <text evidence="4">The sequence shown here is derived from an EMBL/GenBank/DDBJ whole genome shotgun (WGS) entry which is preliminary data.</text>
</comment>